<dbReference type="AlphaFoldDB" id="G9WXV0"/>
<dbReference type="RefSeq" id="WP_009524426.1">
    <property type="nucleotide sequence ID" value="NZ_JBQMYE010000044.1"/>
</dbReference>
<evidence type="ECO:0000313" key="2">
    <source>
        <dbReference type="EMBL" id="EHL16947.1"/>
    </source>
</evidence>
<dbReference type="EMBL" id="AFZE01000001">
    <property type="protein sequence ID" value="EHL16947.1"/>
    <property type="molecule type" value="Genomic_DNA"/>
</dbReference>
<feature type="transmembrane region" description="Helical" evidence="1">
    <location>
        <begin position="94"/>
        <end position="114"/>
    </location>
</feature>
<keyword evidence="1" id="KW-0472">Membrane</keyword>
<reference evidence="2 3" key="1">
    <citation type="submission" date="2011-08" db="EMBL/GenBank/DDBJ databases">
        <title>The Genome Sequence of Eubacteriaceae bacterium ACC19a.</title>
        <authorList>
            <consortium name="The Broad Institute Genome Sequencing Platform"/>
            <person name="Earl A."/>
            <person name="Ward D."/>
            <person name="Feldgarden M."/>
            <person name="Gevers D."/>
            <person name="Sizova M."/>
            <person name="Hazen A."/>
            <person name="Epstein S."/>
            <person name="Young S.K."/>
            <person name="Zeng Q."/>
            <person name="Gargeya S."/>
            <person name="Fitzgerald M."/>
            <person name="Haas B."/>
            <person name="Abouelleil A."/>
            <person name="Alvarado L."/>
            <person name="Arachchi H.M."/>
            <person name="Berlin A."/>
            <person name="Brown A."/>
            <person name="Chapman S.B."/>
            <person name="Chen Z."/>
            <person name="Dunbar C."/>
            <person name="Freedman E."/>
            <person name="Gearin G."/>
            <person name="Gellesch M."/>
            <person name="Goldberg J."/>
            <person name="Griggs A."/>
            <person name="Gujja S."/>
            <person name="Heiman D."/>
            <person name="Howarth C."/>
            <person name="Larson L."/>
            <person name="Lui A."/>
            <person name="MacDonald P.J.P."/>
            <person name="Montmayeur A."/>
            <person name="Murphy C."/>
            <person name="Neiman D."/>
            <person name="Pearson M."/>
            <person name="Priest M."/>
            <person name="Roberts A."/>
            <person name="Saif S."/>
            <person name="Shea T."/>
            <person name="Shenoy N."/>
            <person name="Sisk P."/>
            <person name="Stolte C."/>
            <person name="Sykes S."/>
            <person name="Wortman J."/>
            <person name="Nusbaum C."/>
            <person name="Birren B."/>
        </authorList>
    </citation>
    <scope>NUCLEOTIDE SEQUENCE [LARGE SCALE GENOMIC DNA]</scope>
    <source>
        <strain evidence="2 3">ACC19a</strain>
    </source>
</reference>
<keyword evidence="1" id="KW-1133">Transmembrane helix</keyword>
<organism evidence="2 3">
    <name type="scientific">Peptoanaerobacter stomatis</name>
    <dbReference type="NCBI Taxonomy" id="796937"/>
    <lineage>
        <taxon>Bacteria</taxon>
        <taxon>Bacillati</taxon>
        <taxon>Bacillota</taxon>
        <taxon>Clostridia</taxon>
        <taxon>Peptostreptococcales</taxon>
        <taxon>Filifactoraceae</taxon>
        <taxon>Peptoanaerobacter</taxon>
    </lineage>
</organism>
<dbReference type="HOGENOM" id="CLU_1633824_0_0_9"/>
<feature type="transmembrane region" description="Helical" evidence="1">
    <location>
        <begin position="134"/>
        <end position="158"/>
    </location>
</feature>
<feature type="transmembrane region" description="Helical" evidence="1">
    <location>
        <begin position="6"/>
        <end position="23"/>
    </location>
</feature>
<sequence length="162" mass="18665">MKNIFNFILGILIIIFSNTVFNFFKFSPKIDFILIYIIILSLYWEQDDYALYIISALLGYFVDVSVGMYQGQCTILFLSISIVGVLIKDKIRKDYFIVPFFISSLIIVVSAIYNTIISSININHGFVHMFVTNVFYIIVNVIALAVIIGIVNMSVNYWRNNK</sequence>
<dbReference type="Proteomes" id="UP000006437">
    <property type="component" value="Unassembled WGS sequence"/>
</dbReference>
<protein>
    <recommendedName>
        <fullName evidence="4">Rod shape-determining protein MreD</fullName>
    </recommendedName>
</protein>
<evidence type="ECO:0000313" key="3">
    <source>
        <dbReference type="Proteomes" id="UP000006437"/>
    </source>
</evidence>
<accession>G9WXV0</accession>
<feature type="transmembrane region" description="Helical" evidence="1">
    <location>
        <begin position="66"/>
        <end position="87"/>
    </location>
</feature>
<comment type="caution">
    <text evidence="2">The sequence shown here is derived from an EMBL/GenBank/DDBJ whole genome shotgun (WGS) entry which is preliminary data.</text>
</comment>
<dbReference type="BioCyc" id="EBAC796937-HMP:GMGH-189-MONOMER"/>
<gene>
    <name evidence="2" type="ORF">HMPREF9629_00189</name>
</gene>
<dbReference type="PATRIC" id="fig|796937.3.peg.195"/>
<proteinExistence type="predicted"/>
<evidence type="ECO:0008006" key="4">
    <source>
        <dbReference type="Google" id="ProtNLM"/>
    </source>
</evidence>
<keyword evidence="1" id="KW-0812">Transmembrane</keyword>
<evidence type="ECO:0000256" key="1">
    <source>
        <dbReference type="SAM" id="Phobius"/>
    </source>
</evidence>
<name>G9WXV0_9FIRM</name>
<feature type="transmembrane region" description="Helical" evidence="1">
    <location>
        <begin position="30"/>
        <end position="46"/>
    </location>
</feature>